<evidence type="ECO:0000256" key="1">
    <source>
        <dbReference type="ARBA" id="ARBA00004651"/>
    </source>
</evidence>
<dbReference type="EMBL" id="WRXN01000001">
    <property type="protein sequence ID" value="MVT07439.1"/>
    <property type="molecule type" value="Genomic_DNA"/>
</dbReference>
<accession>A0A7K1TZ93</accession>
<keyword evidence="4 7" id="KW-0812">Transmembrane</keyword>
<dbReference type="PANTHER" id="PTHR30250:SF10">
    <property type="entry name" value="LIPOPOLYSACCHARIDE BIOSYNTHESIS PROTEIN WZXC"/>
    <property type="match status" value="1"/>
</dbReference>
<comment type="caution">
    <text evidence="8">The sequence shown here is derived from an EMBL/GenBank/DDBJ whole genome shotgun (WGS) entry which is preliminary data.</text>
</comment>
<dbReference type="AlphaFoldDB" id="A0A7K1TZ93"/>
<reference evidence="8 9" key="1">
    <citation type="submission" date="2019-12" db="EMBL/GenBank/DDBJ databases">
        <title>Chitinophaga sp. strain ysch24 (GDMCC 1.1355), whole genome shotgun sequence.</title>
        <authorList>
            <person name="Zhang X."/>
        </authorList>
    </citation>
    <scope>NUCLEOTIDE SEQUENCE [LARGE SCALE GENOMIC DNA]</scope>
    <source>
        <strain evidence="9">ysch24</strain>
    </source>
</reference>
<feature type="transmembrane region" description="Helical" evidence="7">
    <location>
        <begin position="258"/>
        <end position="279"/>
    </location>
</feature>
<protein>
    <recommendedName>
        <fullName evidence="10">O-antigen/teichoic acid export membrane protein</fullName>
    </recommendedName>
</protein>
<evidence type="ECO:0008006" key="10">
    <source>
        <dbReference type="Google" id="ProtNLM"/>
    </source>
</evidence>
<name>A0A7K1TZ93_9BACT</name>
<feature type="transmembrane region" description="Helical" evidence="7">
    <location>
        <begin position="365"/>
        <end position="387"/>
    </location>
</feature>
<feature type="transmembrane region" description="Helical" evidence="7">
    <location>
        <begin position="399"/>
        <end position="421"/>
    </location>
</feature>
<gene>
    <name evidence="8" type="ORF">GO493_04130</name>
</gene>
<evidence type="ECO:0000256" key="6">
    <source>
        <dbReference type="ARBA" id="ARBA00023136"/>
    </source>
</evidence>
<sequence length="456" mass="51074">MKPAGNGSTVIGRLQRLLGIDKAIFFTALTRGVQAIGGVATVSLILAFLTKEEQGYYYTFGSILALQIFFELGFTAIITQYVAHEMAYLSWGEDGRPGGDARHLSRLSSLLRFSVKWYLIISAALLLILVVSGGFFFRRFGVLDYTAWFLPWVILSVATSCLLFINPLLAFLEGMGKVKEVAKIRLAQQLSNMFLVWIVLLLHGKLYAGGVGSLVSFLFLAGCLCFGKFKILLVAIWNAKGPDVVNYKQEIFPYQFRMALSWMASYFIFQLFNPVLFAYEGPVVAGQMGLTLSVLNNVLALSISWISTKVPLWSGFIARKEYTELDNSFGKTLKQSSFINFAGLLTLFLLVFALRFMHLKVADRILPYFPLAMLMISVFFNNLINGWATYLRCHKKEPFLFQSIVVGILCGLSTLLLGKYFGVKGITAGYCFITVFVSAVWALNLFVKNKKLWHEV</sequence>
<organism evidence="8 9">
    <name type="scientific">Chitinophaga tropicalis</name>
    <dbReference type="NCBI Taxonomy" id="2683588"/>
    <lineage>
        <taxon>Bacteria</taxon>
        <taxon>Pseudomonadati</taxon>
        <taxon>Bacteroidota</taxon>
        <taxon>Chitinophagia</taxon>
        <taxon>Chitinophagales</taxon>
        <taxon>Chitinophagaceae</taxon>
        <taxon>Chitinophaga</taxon>
    </lineage>
</organism>
<comment type="similarity">
    <text evidence="2">Belongs to the polysaccharide synthase family.</text>
</comment>
<keyword evidence="6 7" id="KW-0472">Membrane</keyword>
<feature type="transmembrane region" description="Helical" evidence="7">
    <location>
        <begin position="117"/>
        <end position="137"/>
    </location>
</feature>
<feature type="transmembrane region" description="Helical" evidence="7">
    <location>
        <begin position="149"/>
        <end position="169"/>
    </location>
</feature>
<dbReference type="PANTHER" id="PTHR30250">
    <property type="entry name" value="PST FAMILY PREDICTED COLANIC ACID TRANSPORTER"/>
    <property type="match status" value="1"/>
</dbReference>
<evidence type="ECO:0000313" key="9">
    <source>
        <dbReference type="Proteomes" id="UP000461730"/>
    </source>
</evidence>
<evidence type="ECO:0000256" key="3">
    <source>
        <dbReference type="ARBA" id="ARBA00022475"/>
    </source>
</evidence>
<evidence type="ECO:0000256" key="4">
    <source>
        <dbReference type="ARBA" id="ARBA00022692"/>
    </source>
</evidence>
<keyword evidence="5 7" id="KW-1133">Transmembrane helix</keyword>
<dbReference type="InterPro" id="IPR050833">
    <property type="entry name" value="Poly_Biosynth_Transport"/>
</dbReference>
<feature type="transmembrane region" description="Helical" evidence="7">
    <location>
        <begin position="427"/>
        <end position="447"/>
    </location>
</feature>
<dbReference type="RefSeq" id="WP_157304830.1">
    <property type="nucleotide sequence ID" value="NZ_WRXN01000001.1"/>
</dbReference>
<feature type="transmembrane region" description="Helical" evidence="7">
    <location>
        <begin position="23"/>
        <end position="49"/>
    </location>
</feature>
<dbReference type="Proteomes" id="UP000461730">
    <property type="component" value="Unassembled WGS sequence"/>
</dbReference>
<evidence type="ECO:0000313" key="8">
    <source>
        <dbReference type="EMBL" id="MVT07439.1"/>
    </source>
</evidence>
<evidence type="ECO:0000256" key="7">
    <source>
        <dbReference type="SAM" id="Phobius"/>
    </source>
</evidence>
<comment type="subcellular location">
    <subcellularLocation>
        <location evidence="1">Cell membrane</location>
        <topology evidence="1">Multi-pass membrane protein</topology>
    </subcellularLocation>
</comment>
<evidence type="ECO:0000256" key="5">
    <source>
        <dbReference type="ARBA" id="ARBA00022989"/>
    </source>
</evidence>
<dbReference type="GO" id="GO:0005886">
    <property type="term" value="C:plasma membrane"/>
    <property type="evidence" value="ECO:0007669"/>
    <property type="project" value="UniProtKB-SubCell"/>
</dbReference>
<feature type="transmembrane region" description="Helical" evidence="7">
    <location>
        <begin position="338"/>
        <end position="359"/>
    </location>
</feature>
<feature type="transmembrane region" description="Helical" evidence="7">
    <location>
        <begin position="299"/>
        <end position="318"/>
    </location>
</feature>
<keyword evidence="9" id="KW-1185">Reference proteome</keyword>
<evidence type="ECO:0000256" key="2">
    <source>
        <dbReference type="ARBA" id="ARBA00007430"/>
    </source>
</evidence>
<proteinExistence type="inferred from homology"/>
<feature type="transmembrane region" description="Helical" evidence="7">
    <location>
        <begin position="190"/>
        <end position="208"/>
    </location>
</feature>
<keyword evidence="3" id="KW-1003">Cell membrane</keyword>
<feature type="transmembrane region" description="Helical" evidence="7">
    <location>
        <begin position="55"/>
        <end position="78"/>
    </location>
</feature>
<feature type="transmembrane region" description="Helical" evidence="7">
    <location>
        <begin position="214"/>
        <end position="237"/>
    </location>
</feature>